<dbReference type="Proteomes" id="UP000615446">
    <property type="component" value="Unassembled WGS sequence"/>
</dbReference>
<evidence type="ECO:0000313" key="1">
    <source>
        <dbReference type="EMBL" id="GES88070.1"/>
    </source>
</evidence>
<evidence type="ECO:0000313" key="2">
    <source>
        <dbReference type="Proteomes" id="UP000615446"/>
    </source>
</evidence>
<dbReference type="EMBL" id="BLAL01000175">
    <property type="protein sequence ID" value="GES88070.1"/>
    <property type="molecule type" value="Genomic_DNA"/>
</dbReference>
<organism evidence="1 2">
    <name type="scientific">Rhizophagus clarus</name>
    <dbReference type="NCBI Taxonomy" id="94130"/>
    <lineage>
        <taxon>Eukaryota</taxon>
        <taxon>Fungi</taxon>
        <taxon>Fungi incertae sedis</taxon>
        <taxon>Mucoromycota</taxon>
        <taxon>Glomeromycotina</taxon>
        <taxon>Glomeromycetes</taxon>
        <taxon>Glomerales</taxon>
        <taxon>Glomeraceae</taxon>
        <taxon>Rhizophagus</taxon>
    </lineage>
</organism>
<name>A0A8H3QPB0_9GLOM</name>
<protein>
    <submittedName>
        <fullName evidence="1">Uncharacterized protein</fullName>
    </submittedName>
</protein>
<dbReference type="AlphaFoldDB" id="A0A8H3QPB0"/>
<sequence length="545" mass="63393">MAEDLENGRYGENITYIAISPDGSLVATFNPYKSFISIEKVLKNDDKATDSKATKTTIEIDNNKFFDKKPPNILGWSLAISDIIDNDVGLVAISCITDEDMSQKEIIEKGSLQKAYLRLSSIPFLILVLPEFFYDSKILKCDKGDINQHQLSQTSNTSNYNAILVCTNCIKIKKSKIKLNEDISIFEKNSYLLPENLFKKLENIKDAKINWRNLLKSRYQEFLMVDTIDHQKIKNVEIYNINTLQLVNIFYKQHKEDFLISNDNESGIFTISTDSRLFAYSYGNNIITIYLMECGLEVISKRFDDIYEIKSLEIIETDMPLSDDVSTTLKYVEYYHTPLTKANGKVVFINDKDGENQFNIISEIFINMVTFEENDSAIDMCEHEYYSHDIEPWNDKVENISGRFLNNDKRFLIIIGRNSIQVWKSKSQNFKDFEDFKGFENSNLVYIFISNIPFENKPRFQIKNDMTTIIIHACKSLAYLYNHEFIRSIDSKEKHQKFISGGTNIIKDFIRKYPDNWKLMEAQYPLMAYLIYSRSFSLINTSYLA</sequence>
<comment type="caution">
    <text evidence="1">The sequence shown here is derived from an EMBL/GenBank/DDBJ whole genome shotgun (WGS) entry which is preliminary data.</text>
</comment>
<proteinExistence type="predicted"/>
<accession>A0A8H3QPB0</accession>
<gene>
    <name evidence="1" type="ORF">RCL2_001503400</name>
</gene>
<dbReference type="OrthoDB" id="2447800at2759"/>
<reference evidence="1" key="1">
    <citation type="submission" date="2019-10" db="EMBL/GenBank/DDBJ databases">
        <title>Conservation and host-specific expression of non-tandemly repeated heterogenous ribosome RNA gene in arbuscular mycorrhizal fungi.</title>
        <authorList>
            <person name="Maeda T."/>
            <person name="Kobayashi Y."/>
            <person name="Nakagawa T."/>
            <person name="Ezawa T."/>
            <person name="Yamaguchi K."/>
            <person name="Bino T."/>
            <person name="Nishimoto Y."/>
            <person name="Shigenobu S."/>
            <person name="Kawaguchi M."/>
        </authorList>
    </citation>
    <scope>NUCLEOTIDE SEQUENCE</scope>
    <source>
        <strain evidence="1">HR1</strain>
    </source>
</reference>